<protein>
    <submittedName>
        <fullName evidence="1">Uncharacterized protein</fullName>
    </submittedName>
</protein>
<gene>
    <name evidence="1" type="ORF">D3272_23535</name>
</gene>
<dbReference type="Proteomes" id="UP000289411">
    <property type="component" value="Unassembled WGS sequence"/>
</dbReference>
<comment type="caution">
    <text evidence="1">The sequence shown here is derived from an EMBL/GenBank/DDBJ whole genome shotgun (WGS) entry which is preliminary data.</text>
</comment>
<dbReference type="EMBL" id="QYBC01000026">
    <property type="protein sequence ID" value="RYB01878.1"/>
    <property type="molecule type" value="Genomic_DNA"/>
</dbReference>
<evidence type="ECO:0000313" key="2">
    <source>
        <dbReference type="Proteomes" id="UP000289411"/>
    </source>
</evidence>
<keyword evidence="2" id="KW-1185">Reference proteome</keyword>
<reference evidence="1 2" key="1">
    <citation type="submission" date="2018-09" db="EMBL/GenBank/DDBJ databases">
        <authorList>
            <person name="Grouzdev D.S."/>
            <person name="Krutkina M.S."/>
        </authorList>
    </citation>
    <scope>NUCLEOTIDE SEQUENCE [LARGE SCALE GENOMIC DNA]</scope>
    <source>
        <strain evidence="1 2">RmlP001</strain>
    </source>
</reference>
<proteinExistence type="predicted"/>
<evidence type="ECO:0000313" key="1">
    <source>
        <dbReference type="EMBL" id="RYB01878.1"/>
    </source>
</evidence>
<name>A0A4Q2RAI0_9HYPH</name>
<sequence length="165" mass="18481">MDIIRSNANIALDSKQLSYVFMDTKNIIVNNASFGLDWKKPSSDPKGTTLGQLLRSGDLRDAHFGPSYVDTLTAEFGTPIGVAQYSDLGPKESLINRNDPDVPRAVRYSTVYNQIPEEDAGFYCYKSLYPLETSVTKEDAAKDVQDLLLNSNRLAKFVNFDRIYI</sequence>
<dbReference type="AlphaFoldDB" id="A0A4Q2RAI0"/>
<accession>A0A4Q2RAI0</accession>
<reference evidence="1 2" key="2">
    <citation type="submission" date="2019-02" db="EMBL/GenBank/DDBJ databases">
        <title>'Lichenibacterium ramalinii' gen. nov. sp. nov., 'Lichenibacterium minor' gen. nov. sp. nov.</title>
        <authorList>
            <person name="Pankratov T."/>
        </authorList>
    </citation>
    <scope>NUCLEOTIDE SEQUENCE [LARGE SCALE GENOMIC DNA]</scope>
    <source>
        <strain evidence="1 2">RmlP001</strain>
    </source>
</reference>
<organism evidence="1 2">
    <name type="scientific">Lichenibacterium ramalinae</name>
    <dbReference type="NCBI Taxonomy" id="2316527"/>
    <lineage>
        <taxon>Bacteria</taxon>
        <taxon>Pseudomonadati</taxon>
        <taxon>Pseudomonadota</taxon>
        <taxon>Alphaproteobacteria</taxon>
        <taxon>Hyphomicrobiales</taxon>
        <taxon>Lichenihabitantaceae</taxon>
        <taxon>Lichenibacterium</taxon>
    </lineage>
</organism>